<feature type="compositionally biased region" description="Polar residues" evidence="2">
    <location>
        <begin position="442"/>
        <end position="456"/>
    </location>
</feature>
<dbReference type="Gene3D" id="3.30.565.10">
    <property type="entry name" value="Histidine kinase-like ATPase, C-terminal domain"/>
    <property type="match status" value="1"/>
</dbReference>
<feature type="region of interest" description="Disordered" evidence="2">
    <location>
        <begin position="552"/>
        <end position="572"/>
    </location>
</feature>
<accession>A0AAX6MT67</accession>
<keyword evidence="5" id="KW-1185">Reference proteome</keyword>
<dbReference type="AlphaFoldDB" id="A0AAX6MT67"/>
<dbReference type="SMART" id="SM00853">
    <property type="entry name" value="MutL_C"/>
    <property type="match status" value="1"/>
</dbReference>
<evidence type="ECO:0000259" key="3">
    <source>
        <dbReference type="SMART" id="SM00853"/>
    </source>
</evidence>
<dbReference type="InterPro" id="IPR038973">
    <property type="entry name" value="MutL/Mlh/Pms-like"/>
</dbReference>
<dbReference type="Pfam" id="PF13589">
    <property type="entry name" value="HATPase_c_3"/>
    <property type="match status" value="1"/>
</dbReference>
<feature type="domain" description="MutL C-terminal dimerisation" evidence="3">
    <location>
        <begin position="709"/>
        <end position="925"/>
    </location>
</feature>
<dbReference type="GO" id="GO:0016887">
    <property type="term" value="F:ATP hydrolysis activity"/>
    <property type="evidence" value="ECO:0007669"/>
    <property type="project" value="InterPro"/>
</dbReference>
<evidence type="ECO:0000256" key="2">
    <source>
        <dbReference type="SAM" id="MobiDB-lite"/>
    </source>
</evidence>
<dbReference type="InterPro" id="IPR036890">
    <property type="entry name" value="HATPase_C_sf"/>
</dbReference>
<dbReference type="SUPFAM" id="SSF118116">
    <property type="entry name" value="DNA mismatch repair protein MutL"/>
    <property type="match status" value="1"/>
</dbReference>
<dbReference type="EMBL" id="JBANMG010000003">
    <property type="protein sequence ID" value="KAK6955694.1"/>
    <property type="molecule type" value="Genomic_DNA"/>
</dbReference>
<evidence type="ECO:0000256" key="1">
    <source>
        <dbReference type="ARBA" id="ARBA00006082"/>
    </source>
</evidence>
<dbReference type="SUPFAM" id="SSF55874">
    <property type="entry name" value="ATPase domain of HSP90 chaperone/DNA topoisomerase II/histidine kinase"/>
    <property type="match status" value="1"/>
</dbReference>
<dbReference type="Proteomes" id="UP001369815">
    <property type="component" value="Unassembled WGS sequence"/>
</dbReference>
<proteinExistence type="inferred from homology"/>
<gene>
    <name evidence="4" type="ORF">Daesc_003337</name>
</gene>
<dbReference type="GO" id="GO:0006298">
    <property type="term" value="P:mismatch repair"/>
    <property type="evidence" value="ECO:0007669"/>
    <property type="project" value="InterPro"/>
</dbReference>
<feature type="region of interest" description="Disordered" evidence="2">
    <location>
        <begin position="315"/>
        <end position="342"/>
    </location>
</feature>
<feature type="compositionally biased region" description="Polar residues" evidence="2">
    <location>
        <begin position="552"/>
        <end position="571"/>
    </location>
</feature>
<dbReference type="PANTHER" id="PTHR10073">
    <property type="entry name" value="DNA MISMATCH REPAIR PROTEIN MLH, PMS, MUTL"/>
    <property type="match status" value="1"/>
</dbReference>
<feature type="region of interest" description="Disordered" evidence="2">
    <location>
        <begin position="408"/>
        <end position="456"/>
    </location>
</feature>
<dbReference type="InterPro" id="IPR037198">
    <property type="entry name" value="MutL_C_sf"/>
</dbReference>
<dbReference type="GO" id="GO:0005524">
    <property type="term" value="F:ATP binding"/>
    <property type="evidence" value="ECO:0007669"/>
    <property type="project" value="InterPro"/>
</dbReference>
<comment type="similarity">
    <text evidence="1">Belongs to the DNA mismatch repair MutL/HexB family.</text>
</comment>
<dbReference type="InterPro" id="IPR014790">
    <property type="entry name" value="MutL_C"/>
</dbReference>
<dbReference type="PANTHER" id="PTHR10073:SF47">
    <property type="entry name" value="DNA MISMATCH REPAIR PROTEIN MLH3"/>
    <property type="match status" value="1"/>
</dbReference>
<reference evidence="4 5" key="1">
    <citation type="journal article" date="2024" name="Front Chem Biol">
        <title>Unveiling the potential of Daldinia eschscholtzii MFLUCC 19-0629 through bioactivity and bioinformatics studies for enhanced sustainable agriculture production.</title>
        <authorList>
            <person name="Brooks S."/>
            <person name="Weaver J.A."/>
            <person name="Klomchit A."/>
            <person name="Alharthi S.A."/>
            <person name="Onlamun T."/>
            <person name="Nurani R."/>
            <person name="Vong T.K."/>
            <person name="Alberti F."/>
            <person name="Greco C."/>
        </authorList>
    </citation>
    <scope>NUCLEOTIDE SEQUENCE [LARGE SCALE GENOMIC DNA]</scope>
    <source>
        <strain evidence="4">MFLUCC 19-0629</strain>
    </source>
</reference>
<comment type="caution">
    <text evidence="4">The sequence shown here is derived from an EMBL/GenBank/DDBJ whole genome shotgun (WGS) entry which is preliminary data.</text>
</comment>
<protein>
    <recommendedName>
        <fullName evidence="3">MutL C-terminal dimerisation domain-containing protein</fullName>
    </recommendedName>
</protein>
<feature type="compositionally biased region" description="Polar residues" evidence="2">
    <location>
        <begin position="413"/>
        <end position="422"/>
    </location>
</feature>
<evidence type="ECO:0000313" key="4">
    <source>
        <dbReference type="EMBL" id="KAK6955694.1"/>
    </source>
</evidence>
<organism evidence="4 5">
    <name type="scientific">Daldinia eschscholtzii</name>
    <dbReference type="NCBI Taxonomy" id="292717"/>
    <lineage>
        <taxon>Eukaryota</taxon>
        <taxon>Fungi</taxon>
        <taxon>Dikarya</taxon>
        <taxon>Ascomycota</taxon>
        <taxon>Pezizomycotina</taxon>
        <taxon>Sordariomycetes</taxon>
        <taxon>Xylariomycetidae</taxon>
        <taxon>Xylariales</taxon>
        <taxon>Hypoxylaceae</taxon>
        <taxon>Daldinia</taxon>
    </lineage>
</organism>
<dbReference type="InterPro" id="IPR042120">
    <property type="entry name" value="MutL_C_dimsub"/>
</dbReference>
<sequence length="990" mass="110267">MSIQQLPEHVIAQIKSSTTITSLNSVVCGLVKNSLDAEATKITVSIDYIRGNCSVEDNGLGIPPEEFKPTGGLGKLHHTSKFPPKGDIHGRHGDFLSSVAALSLLSITSHHYGYHSHNSIKIHNAEILARHTPSLPEQRLLSFPHGTRTTVRDLFGSMPVRVKQRAIDAERGVNSKNWESLKRTLVALLLAWPGQVSISVRDSVDGRSLTIRTPEEFSNTQNRKHDVLNLTTRVSRTLFQAQLSDDRSRDLWVPLKASAGAISVVGAISLVPVASRQIQFISIGVRPVSNDRGSNVLYEEVNRLFANSSFGVEEESEISSGNDQNNRFDDRQIKPDGYTNQELKGRKGVDRWPMFYIKITLGQVSQLAHYDVEEIMDERHESLKRIIDVLSAVVYEFLKAHHFRPRLPRPCRITSSKRSNSCEVRKHSLSRSSTPKDESRAAGSNPSRAHISSTGDLASTRLNLTSNYSSLRPSSPFDSWSRIKSGQPQYAHLHGKSSDSSAIEYARGQGQLTVDIPRVENGDEISDTPFVDSDGTLLRIPFPNVESDIPCTTQHSTSGEETWSREQSQSRQGRELLWTNPTTKDTLVIDTRTGSVIRPLKPGVGGPEVLGETHHLPLRKKLRINTKPTASDIRSEWLCGLLSSWDNPVFDVHEPPIPAAFDEGKLLALSSNTIENGCHGCDSGPLESFQTNFNMEGRLSKDSLRNAAVISQVDRKFILAKVPLPSPPAPSTGDKRQTSVLVIIDQHAADERCRVEALMKDYFMAVEETQDPVIGHPRPAIYAQAELLEKPIVFDISLRDGRRFEQSIEHFKHWGIVFRVVMVEKSKRDNMEKSKLKVFGLPPSIAERCRSEPRLLIELLRKEISNLDEHGLSGSQQMRTEATQGAGDSSVDLHWLARFHGCPNGIMEMINSRACRSSIMFNDMLSHEESVDLVSRLADCTLPFQCAHGRPSMVPLVDLKRIPIDMADIDKPKRGFGERFKKWKSSMGSG</sequence>
<evidence type="ECO:0000313" key="5">
    <source>
        <dbReference type="Proteomes" id="UP001369815"/>
    </source>
</evidence>
<dbReference type="GO" id="GO:0032300">
    <property type="term" value="C:mismatch repair complex"/>
    <property type="evidence" value="ECO:0007669"/>
    <property type="project" value="InterPro"/>
</dbReference>
<name>A0AAX6MT67_9PEZI</name>
<dbReference type="GO" id="GO:0140664">
    <property type="term" value="F:ATP-dependent DNA damage sensor activity"/>
    <property type="evidence" value="ECO:0007669"/>
    <property type="project" value="InterPro"/>
</dbReference>
<dbReference type="Gene3D" id="3.30.1540.20">
    <property type="entry name" value="MutL, C-terminal domain, dimerisation subdomain"/>
    <property type="match status" value="2"/>
</dbReference>